<sequence>MTWSVPRRILTIVIALLGIAHPVIVYFGLGVISPRIILIVAIIFVIARAVMFFIAHKFGAGLIAGIVAVILGAAGFASEILALRFYPVIISATLALVFTLSLFSGMPIIERFARLQTPELDTFGVIYTRRLTKVWIAFFIANGLVALWTALYATLEIWTLYNGLISYILIAALFVGEWPVRRIIKARHKHHINDHRV</sequence>
<feature type="transmembrane region" description="Helical" evidence="1">
    <location>
        <begin position="89"/>
        <end position="113"/>
    </location>
</feature>
<dbReference type="RefSeq" id="WP_064781384.1">
    <property type="nucleotide sequence ID" value="NZ_JPVZ01000005.1"/>
</dbReference>
<reference evidence="2 3" key="1">
    <citation type="submission" date="2014-07" db="EMBL/GenBank/DDBJ databases">
        <title>Draft genome sequence of Thalassospira tepidiphila 1-1B.</title>
        <authorList>
            <person name="Lai Q."/>
            <person name="Shao Z."/>
        </authorList>
    </citation>
    <scope>NUCLEOTIDE SEQUENCE [LARGE SCALE GENOMIC DNA]</scope>
    <source>
        <strain evidence="2 3">MCCC 1A03514</strain>
    </source>
</reference>
<dbReference type="EMBL" id="JPVZ01000005">
    <property type="protein sequence ID" value="OAZ09369.1"/>
    <property type="molecule type" value="Genomic_DNA"/>
</dbReference>
<name>A0A853KZI4_9PROT</name>
<proteinExistence type="predicted"/>
<feature type="transmembrane region" description="Helical" evidence="1">
    <location>
        <begin position="160"/>
        <end position="180"/>
    </location>
</feature>
<evidence type="ECO:0000256" key="1">
    <source>
        <dbReference type="SAM" id="Phobius"/>
    </source>
</evidence>
<feature type="transmembrane region" description="Helical" evidence="1">
    <location>
        <begin position="134"/>
        <end position="154"/>
    </location>
</feature>
<accession>A0A853KZI4</accession>
<organism evidence="2 3">
    <name type="scientific">Thalassospira tepidiphila MCCC 1A03514</name>
    <dbReference type="NCBI Taxonomy" id="1177930"/>
    <lineage>
        <taxon>Bacteria</taxon>
        <taxon>Pseudomonadati</taxon>
        <taxon>Pseudomonadota</taxon>
        <taxon>Alphaproteobacteria</taxon>
        <taxon>Rhodospirillales</taxon>
        <taxon>Thalassospiraceae</taxon>
        <taxon>Thalassospira</taxon>
    </lineage>
</organism>
<comment type="caution">
    <text evidence="2">The sequence shown here is derived from an EMBL/GenBank/DDBJ whole genome shotgun (WGS) entry which is preliminary data.</text>
</comment>
<protein>
    <recommendedName>
        <fullName evidence="4">Intracellular septation protein A</fullName>
    </recommendedName>
</protein>
<keyword evidence="1" id="KW-0472">Membrane</keyword>
<dbReference type="Proteomes" id="UP000094009">
    <property type="component" value="Unassembled WGS sequence"/>
</dbReference>
<gene>
    <name evidence="2" type="ORF">TH4_13010</name>
</gene>
<feature type="transmembrane region" description="Helical" evidence="1">
    <location>
        <begin position="62"/>
        <end position="83"/>
    </location>
</feature>
<keyword evidence="1" id="KW-0812">Transmembrane</keyword>
<dbReference type="AlphaFoldDB" id="A0A853KZI4"/>
<evidence type="ECO:0000313" key="3">
    <source>
        <dbReference type="Proteomes" id="UP000094009"/>
    </source>
</evidence>
<feature type="transmembrane region" description="Helical" evidence="1">
    <location>
        <begin position="35"/>
        <end position="55"/>
    </location>
</feature>
<feature type="transmembrane region" description="Helical" evidence="1">
    <location>
        <begin position="9"/>
        <end position="29"/>
    </location>
</feature>
<evidence type="ECO:0000313" key="2">
    <source>
        <dbReference type="EMBL" id="OAZ09369.1"/>
    </source>
</evidence>
<evidence type="ECO:0008006" key="4">
    <source>
        <dbReference type="Google" id="ProtNLM"/>
    </source>
</evidence>
<keyword evidence="1" id="KW-1133">Transmembrane helix</keyword>